<reference evidence="2" key="4">
    <citation type="submission" date="2019-03" db="UniProtKB">
        <authorList>
            <consortium name="EnsemblPlants"/>
        </authorList>
    </citation>
    <scope>IDENTIFICATION</scope>
</reference>
<name>A0A452ZJ79_AEGTS</name>
<dbReference type="Gramene" id="AET1Gv20799900.5">
    <property type="protein sequence ID" value="AET1Gv20799900.5"/>
    <property type="gene ID" value="AET1Gv20799900"/>
</dbReference>
<feature type="compositionally biased region" description="Basic residues" evidence="1">
    <location>
        <begin position="159"/>
        <end position="196"/>
    </location>
</feature>
<feature type="region of interest" description="Disordered" evidence="1">
    <location>
        <begin position="1"/>
        <end position="24"/>
    </location>
</feature>
<proteinExistence type="predicted"/>
<dbReference type="EnsemblPlants" id="AET1Gv20799900.5">
    <property type="protein sequence ID" value="AET1Gv20799900.5"/>
    <property type="gene ID" value="AET1Gv20799900"/>
</dbReference>
<accession>A0A452ZJ79</accession>
<feature type="region of interest" description="Disordered" evidence="1">
    <location>
        <begin position="218"/>
        <end position="266"/>
    </location>
</feature>
<reference evidence="3" key="2">
    <citation type="journal article" date="2017" name="Nat. Plants">
        <title>The Aegilops tauschii genome reveals multiple impacts of transposons.</title>
        <authorList>
            <person name="Zhao G."/>
            <person name="Zou C."/>
            <person name="Li K."/>
            <person name="Wang K."/>
            <person name="Li T."/>
            <person name="Gao L."/>
            <person name="Zhang X."/>
            <person name="Wang H."/>
            <person name="Yang Z."/>
            <person name="Liu X."/>
            <person name="Jiang W."/>
            <person name="Mao L."/>
            <person name="Kong X."/>
            <person name="Jiao Y."/>
            <person name="Jia J."/>
        </authorList>
    </citation>
    <scope>NUCLEOTIDE SEQUENCE [LARGE SCALE GENOMIC DNA]</scope>
    <source>
        <strain evidence="3">cv. AL8/78</strain>
    </source>
</reference>
<reference evidence="2" key="5">
    <citation type="journal article" date="2021" name="G3 (Bethesda)">
        <title>Aegilops tauschii genome assembly Aet v5.0 features greater sequence contiguity and improved annotation.</title>
        <authorList>
            <person name="Wang L."/>
            <person name="Zhu T."/>
            <person name="Rodriguez J.C."/>
            <person name="Deal K.R."/>
            <person name="Dubcovsky J."/>
            <person name="McGuire P.E."/>
            <person name="Lux T."/>
            <person name="Spannagl M."/>
            <person name="Mayer K.F.X."/>
            <person name="Baldrich P."/>
            <person name="Meyers B.C."/>
            <person name="Huo N."/>
            <person name="Gu Y.Q."/>
            <person name="Zhou H."/>
            <person name="Devos K.M."/>
            <person name="Bennetzen J.L."/>
            <person name="Unver T."/>
            <person name="Budak H."/>
            <person name="Gulick P.J."/>
            <person name="Galiba G."/>
            <person name="Kalapos B."/>
            <person name="Nelson D.R."/>
            <person name="Li P."/>
            <person name="You F.M."/>
            <person name="Luo M.C."/>
            <person name="Dvorak J."/>
        </authorList>
    </citation>
    <scope>NUCLEOTIDE SEQUENCE [LARGE SCALE GENOMIC DNA]</scope>
    <source>
        <strain evidence="2">cv. AL8/78</strain>
    </source>
</reference>
<dbReference type="EnsemblPlants" id="AET1Gv20799900.6">
    <property type="protein sequence ID" value="AET1Gv20799900.6"/>
    <property type="gene ID" value="AET1Gv20799900"/>
</dbReference>
<sequence>NGAPCSRSHLRPLPLSASHRHGHHRWNRRRHGAVGIRGGSAQGSPVLVVLQEPPGPEGVHAHQAMADRPLAAGWPGSVGRRARQLPGGRAAQRRPEATQLDMAAQGRPHLRGQPSRRRVQLRGGRQPAGDHRPAGGGGHDHAAQGPRQGADDLAEQPAVHRRRVVRRQVRRHARRLRRPGRPRRRAQAHARRRGARRQLDLAGGFRVFVRDALVPGVEAGSQRRRPRKQGRTGGEAAGRSGAVQASAGHTQPNAQLGRRQQRPRGNMKRVISIPLSIIRSSGFLTA</sequence>
<dbReference type="AlphaFoldDB" id="A0A452ZJ79"/>
<feature type="compositionally biased region" description="Basic and acidic residues" evidence="1">
    <location>
        <begin position="128"/>
        <end position="142"/>
    </location>
</feature>
<feature type="compositionally biased region" description="Basic residues" evidence="1">
    <location>
        <begin position="108"/>
        <end position="120"/>
    </location>
</feature>
<dbReference type="Gramene" id="AET1Gv20799900.6">
    <property type="protein sequence ID" value="AET1Gv20799900.6"/>
    <property type="gene ID" value="AET1Gv20799900"/>
</dbReference>
<reference evidence="2" key="3">
    <citation type="journal article" date="2017" name="Nature">
        <title>Genome sequence of the progenitor of the wheat D genome Aegilops tauschii.</title>
        <authorList>
            <person name="Luo M.C."/>
            <person name="Gu Y.Q."/>
            <person name="Puiu D."/>
            <person name="Wang H."/>
            <person name="Twardziok S.O."/>
            <person name="Deal K.R."/>
            <person name="Huo N."/>
            <person name="Zhu T."/>
            <person name="Wang L."/>
            <person name="Wang Y."/>
            <person name="McGuire P.E."/>
            <person name="Liu S."/>
            <person name="Long H."/>
            <person name="Ramasamy R.K."/>
            <person name="Rodriguez J.C."/>
            <person name="Van S.L."/>
            <person name="Yuan L."/>
            <person name="Wang Z."/>
            <person name="Xia Z."/>
            <person name="Xiao L."/>
            <person name="Anderson O.D."/>
            <person name="Ouyang S."/>
            <person name="Liang Y."/>
            <person name="Zimin A.V."/>
            <person name="Pertea G."/>
            <person name="Qi P."/>
            <person name="Bennetzen J.L."/>
            <person name="Dai X."/>
            <person name="Dawson M.W."/>
            <person name="Muller H.G."/>
            <person name="Kugler K."/>
            <person name="Rivarola-Duarte L."/>
            <person name="Spannagl M."/>
            <person name="Mayer K.F.X."/>
            <person name="Lu F.H."/>
            <person name="Bevan M.W."/>
            <person name="Leroy P."/>
            <person name="Li P."/>
            <person name="You F.M."/>
            <person name="Sun Q."/>
            <person name="Liu Z."/>
            <person name="Lyons E."/>
            <person name="Wicker T."/>
            <person name="Salzberg S.L."/>
            <person name="Devos K.M."/>
            <person name="Dvorak J."/>
        </authorList>
    </citation>
    <scope>NUCLEOTIDE SEQUENCE [LARGE SCALE GENOMIC DNA]</scope>
    <source>
        <strain evidence="2">cv. AL8/78</strain>
    </source>
</reference>
<dbReference type="Proteomes" id="UP000015105">
    <property type="component" value="Chromosome 1D"/>
</dbReference>
<keyword evidence="3" id="KW-1185">Reference proteome</keyword>
<evidence type="ECO:0000313" key="3">
    <source>
        <dbReference type="Proteomes" id="UP000015105"/>
    </source>
</evidence>
<reference evidence="3" key="1">
    <citation type="journal article" date="2014" name="Science">
        <title>Ancient hybridizations among the ancestral genomes of bread wheat.</title>
        <authorList>
            <consortium name="International Wheat Genome Sequencing Consortium,"/>
            <person name="Marcussen T."/>
            <person name="Sandve S.R."/>
            <person name="Heier L."/>
            <person name="Spannagl M."/>
            <person name="Pfeifer M."/>
            <person name="Jakobsen K.S."/>
            <person name="Wulff B.B."/>
            <person name="Steuernagel B."/>
            <person name="Mayer K.F."/>
            <person name="Olsen O.A."/>
        </authorList>
    </citation>
    <scope>NUCLEOTIDE SEQUENCE [LARGE SCALE GENOMIC DNA]</scope>
    <source>
        <strain evidence="3">cv. AL8/78</strain>
    </source>
</reference>
<organism evidence="2 3">
    <name type="scientific">Aegilops tauschii subsp. strangulata</name>
    <name type="common">Goatgrass</name>
    <dbReference type="NCBI Taxonomy" id="200361"/>
    <lineage>
        <taxon>Eukaryota</taxon>
        <taxon>Viridiplantae</taxon>
        <taxon>Streptophyta</taxon>
        <taxon>Embryophyta</taxon>
        <taxon>Tracheophyta</taxon>
        <taxon>Spermatophyta</taxon>
        <taxon>Magnoliopsida</taxon>
        <taxon>Liliopsida</taxon>
        <taxon>Poales</taxon>
        <taxon>Poaceae</taxon>
        <taxon>BOP clade</taxon>
        <taxon>Pooideae</taxon>
        <taxon>Triticodae</taxon>
        <taxon>Triticeae</taxon>
        <taxon>Triticinae</taxon>
        <taxon>Aegilops</taxon>
    </lineage>
</organism>
<protein>
    <submittedName>
        <fullName evidence="2">Uncharacterized protein</fullName>
    </submittedName>
</protein>
<evidence type="ECO:0000256" key="1">
    <source>
        <dbReference type="SAM" id="MobiDB-lite"/>
    </source>
</evidence>
<feature type="region of interest" description="Disordered" evidence="1">
    <location>
        <begin position="71"/>
        <end position="197"/>
    </location>
</feature>
<evidence type="ECO:0000313" key="2">
    <source>
        <dbReference type="EnsemblPlants" id="AET1Gv20799900.5"/>
    </source>
</evidence>